<keyword evidence="3" id="KW-1185">Reference proteome</keyword>
<protein>
    <submittedName>
        <fullName evidence="2">Uncharacterized protein</fullName>
    </submittedName>
</protein>
<proteinExistence type="predicted"/>
<gene>
    <name evidence="2" type="ORF">SAMN05421639_101634</name>
</gene>
<organism evidence="2 3">
    <name type="scientific">Chryseobacterium shigense</name>
    <dbReference type="NCBI Taxonomy" id="297244"/>
    <lineage>
        <taxon>Bacteria</taxon>
        <taxon>Pseudomonadati</taxon>
        <taxon>Bacteroidota</taxon>
        <taxon>Flavobacteriia</taxon>
        <taxon>Flavobacteriales</taxon>
        <taxon>Weeksellaceae</taxon>
        <taxon>Chryseobacterium group</taxon>
        <taxon>Chryseobacterium</taxon>
    </lineage>
</organism>
<name>A0A1N7HYC7_9FLAO</name>
<evidence type="ECO:0000313" key="2">
    <source>
        <dbReference type="EMBL" id="SIS29854.1"/>
    </source>
</evidence>
<sequence>MSNAQKSKDFWEEIQEMASDAWDKNKDKHQ</sequence>
<evidence type="ECO:0000313" key="3">
    <source>
        <dbReference type="Proteomes" id="UP000186373"/>
    </source>
</evidence>
<evidence type="ECO:0000256" key="1">
    <source>
        <dbReference type="SAM" id="MobiDB-lite"/>
    </source>
</evidence>
<feature type="region of interest" description="Disordered" evidence="1">
    <location>
        <begin position="1"/>
        <end position="30"/>
    </location>
</feature>
<accession>A0A1N7HYC7</accession>
<feature type="compositionally biased region" description="Basic and acidic residues" evidence="1">
    <location>
        <begin position="1"/>
        <end position="11"/>
    </location>
</feature>
<reference evidence="3" key="1">
    <citation type="submission" date="2017-01" db="EMBL/GenBank/DDBJ databases">
        <authorList>
            <person name="Varghese N."/>
            <person name="Submissions S."/>
        </authorList>
    </citation>
    <scope>NUCLEOTIDE SEQUENCE [LARGE SCALE GENOMIC DNA]</scope>
    <source>
        <strain evidence="3">DSM 17126</strain>
    </source>
</reference>
<dbReference type="AlphaFoldDB" id="A0A1N7HYC7"/>
<dbReference type="EMBL" id="FTNY01000001">
    <property type="protein sequence ID" value="SIS29854.1"/>
    <property type="molecule type" value="Genomic_DNA"/>
</dbReference>
<feature type="compositionally biased region" description="Basic and acidic residues" evidence="1">
    <location>
        <begin position="21"/>
        <end position="30"/>
    </location>
</feature>
<dbReference type="Proteomes" id="UP000186373">
    <property type="component" value="Unassembled WGS sequence"/>
</dbReference>